<evidence type="ECO:0000313" key="2">
    <source>
        <dbReference type="Proteomes" id="UP000004162"/>
    </source>
</evidence>
<accession>Q0YR76</accession>
<reference evidence="1 2" key="1">
    <citation type="submission" date="2006-07" db="EMBL/GenBank/DDBJ databases">
        <title>Annotation of the draft genome assembly of Chlorobium ferroxidans DSM 13031.</title>
        <authorList>
            <consortium name="US DOE Joint Genome Institute (JGI-ORNL)"/>
            <person name="Larimer F."/>
            <person name="Land M."/>
            <person name="Hauser L."/>
        </authorList>
    </citation>
    <scope>NUCLEOTIDE SEQUENCE [LARGE SCALE GENOMIC DNA]</scope>
    <source>
        <strain evidence="1 2">DSM 13031</strain>
    </source>
</reference>
<keyword evidence="2" id="KW-1185">Reference proteome</keyword>
<name>Q0YR76_9CHLB</name>
<sequence length="90" mass="9979">MHTVTHTDKENEKTLINIVRSLPSNRVEQLVDFARFLEAQILSEELVSEEGLSAIDAENAQWDTLLETDESQDLLDKLAGEALAELKGAA</sequence>
<dbReference type="AlphaFoldDB" id="Q0YR76"/>
<proteinExistence type="predicted"/>
<organism evidence="1 2">
    <name type="scientific">Chlorobium ferrooxidans DSM 13031</name>
    <dbReference type="NCBI Taxonomy" id="377431"/>
    <lineage>
        <taxon>Bacteria</taxon>
        <taxon>Pseudomonadati</taxon>
        <taxon>Chlorobiota</taxon>
        <taxon>Chlorobiia</taxon>
        <taxon>Chlorobiales</taxon>
        <taxon>Chlorobiaceae</taxon>
        <taxon>Chlorobium/Pelodictyon group</taxon>
        <taxon>Chlorobium</taxon>
    </lineage>
</organism>
<dbReference type="Proteomes" id="UP000004162">
    <property type="component" value="Unassembled WGS sequence"/>
</dbReference>
<dbReference type="RefSeq" id="WP_006366545.1">
    <property type="nucleotide sequence ID" value="NZ_AASE01000012.1"/>
</dbReference>
<comment type="caution">
    <text evidence="1">The sequence shown here is derived from an EMBL/GenBank/DDBJ whole genome shotgun (WGS) entry which is preliminary data.</text>
</comment>
<gene>
    <name evidence="1" type="ORF">CferDRAFT_0807</name>
</gene>
<evidence type="ECO:0008006" key="3">
    <source>
        <dbReference type="Google" id="ProtNLM"/>
    </source>
</evidence>
<dbReference type="EMBL" id="AASE01000012">
    <property type="protein sequence ID" value="EAT58833.1"/>
    <property type="molecule type" value="Genomic_DNA"/>
</dbReference>
<evidence type="ECO:0000313" key="1">
    <source>
        <dbReference type="EMBL" id="EAT58833.1"/>
    </source>
</evidence>
<reference evidence="1 2" key="2">
    <citation type="submission" date="2006-07" db="EMBL/GenBank/DDBJ databases">
        <title>Sequencing of the draft genome and assembly of Chlorobium ferroxidans DSM 13031.</title>
        <authorList>
            <consortium name="US DOE Joint Genome Institute (JGI-PGF)"/>
            <person name="Copeland A."/>
            <person name="Lucas S."/>
            <person name="Lapidus A."/>
            <person name="Barry K."/>
            <person name="Glavina del Rio T."/>
            <person name="Dalin E."/>
            <person name="Tice H."/>
            <person name="Bruce D."/>
            <person name="Pitluck S."/>
            <person name="Richardson P."/>
        </authorList>
    </citation>
    <scope>NUCLEOTIDE SEQUENCE [LARGE SCALE GENOMIC DNA]</scope>
    <source>
        <strain evidence="1 2">DSM 13031</strain>
    </source>
</reference>
<protein>
    <recommendedName>
        <fullName evidence="3">DUF2281 domain-containing protein</fullName>
    </recommendedName>
</protein>